<sequence>MRRMLLITGLVAAAVTAPTLASARTACDQRAHDRKVTGTVLGALGGALIGNAVGNGKGAVIGGVGGAVVGNQLARTKCDTSRSYTRTSNRGAYRNSNYRQAAYSCRMVSKPYYDDRGQVSYYQTRVCDQ</sequence>
<evidence type="ECO:0000256" key="1">
    <source>
        <dbReference type="SAM" id="SignalP"/>
    </source>
</evidence>
<feature type="chain" id="PRO_5037990592" evidence="1">
    <location>
        <begin position="24"/>
        <end position="129"/>
    </location>
</feature>
<proteinExistence type="predicted"/>
<dbReference type="InterPro" id="IPR027367">
    <property type="entry name" value="Gly-zipper_YMGG"/>
</dbReference>
<dbReference type="Proteomes" id="UP000622580">
    <property type="component" value="Unassembled WGS sequence"/>
</dbReference>
<gene>
    <name evidence="3" type="ORF">JKL49_15500</name>
</gene>
<reference evidence="3" key="1">
    <citation type="submission" date="2021-04" db="EMBL/GenBank/DDBJ databases">
        <title>Draft genome assembly of strain Phenylobacterium sp. 20VBR1 using MiniION and Illumina platforms.</title>
        <authorList>
            <person name="Thomas F.A."/>
            <person name="Krishnan K.P."/>
            <person name="Sinha R.K."/>
        </authorList>
    </citation>
    <scope>NUCLEOTIDE SEQUENCE</scope>
    <source>
        <strain evidence="3">20VBR1</strain>
    </source>
</reference>
<evidence type="ECO:0000313" key="3">
    <source>
        <dbReference type="EMBL" id="MBR7620799.1"/>
    </source>
</evidence>
<dbReference type="RefSeq" id="WP_215341522.1">
    <property type="nucleotide sequence ID" value="NZ_JAGSGD010000001.1"/>
</dbReference>
<accession>A0A941D3B1</accession>
<dbReference type="AlphaFoldDB" id="A0A941D3B1"/>
<feature type="domain" description="YMGG-like Gly-zipper" evidence="2">
    <location>
        <begin position="34"/>
        <end position="71"/>
    </location>
</feature>
<feature type="signal peptide" evidence="1">
    <location>
        <begin position="1"/>
        <end position="23"/>
    </location>
</feature>
<organism evidence="3 4">
    <name type="scientific">Phenylobacterium glaciei</name>
    <dbReference type="NCBI Taxonomy" id="2803784"/>
    <lineage>
        <taxon>Bacteria</taxon>
        <taxon>Pseudomonadati</taxon>
        <taxon>Pseudomonadota</taxon>
        <taxon>Alphaproteobacteria</taxon>
        <taxon>Caulobacterales</taxon>
        <taxon>Caulobacteraceae</taxon>
        <taxon>Phenylobacterium</taxon>
    </lineage>
</organism>
<dbReference type="EMBL" id="JAGSGD010000001">
    <property type="protein sequence ID" value="MBR7620799.1"/>
    <property type="molecule type" value="Genomic_DNA"/>
</dbReference>
<protein>
    <submittedName>
        <fullName evidence="3">Glycine zipper 2TM domain-containing protein</fullName>
    </submittedName>
</protein>
<keyword evidence="1" id="KW-0732">Signal</keyword>
<evidence type="ECO:0000259" key="2">
    <source>
        <dbReference type="Pfam" id="PF13441"/>
    </source>
</evidence>
<comment type="caution">
    <text evidence="3">The sequence shown here is derived from an EMBL/GenBank/DDBJ whole genome shotgun (WGS) entry which is preliminary data.</text>
</comment>
<name>A0A941D3B1_9CAUL</name>
<keyword evidence="4" id="KW-1185">Reference proteome</keyword>
<evidence type="ECO:0000313" key="4">
    <source>
        <dbReference type="Proteomes" id="UP000622580"/>
    </source>
</evidence>
<dbReference type="Pfam" id="PF13441">
    <property type="entry name" value="Gly-zipper_YMGG"/>
    <property type="match status" value="1"/>
</dbReference>